<sequence>MPTQPSKQKKWLTTLKFLAAYLVAAWTFLQFVDWALNRYSISPYWVDLLLWIFVGIIPSLLIYFYNQDRINKLILKKREKIIFPLNILLIMGVTYIGFGNSDLGATTKSIDYETESGEKRSALITKEEFRTGFYVFPFKPKEVDSSKQWLQFGINYLLVEDLLQNKNLSPEVANANNTQDKVRGAGYFNDYYVDGEFEIKDSTYILTAFIRKSKTAKIINQQTFKGTDVLNIIDDISVFVTDNFTSKEFNRPKYLDINVKEFTSTSLKAIEYFIEKDYTNAVFEDETFALAYLENGKRNLTFNQGKYEERLLADNAYKYRSRLPLQKQGEALILKNLAYDEYNNAEQLVKLQLEVNPSDDTYNRILYNIYGRTKNLKAYTQRAYDAWANKKSVNNGALLIEAALIREDYDYILKQIDLVSLADLNDETVFHLKLRPLILKGDIEEAQKIHDKFKLLHPDLEKMTKVNDIALSYLKNNKPTDEKLQRFEGFYRSNNSEQTYTIWVENNTLLHYTSNQSIMPYILAGDNIIVRGTASSGKTVLKKFYPDEIGEFYIFEHFEYRKDRNYKDWSWKMDDSILQSERLLESNQLDSAKVAYEKAIETNPKHYYLKDALAYINYVKSIDSTALFKQLNEVVGTYGPRKFWMEDGKLFYKRQQMENGRVFPKIELLPISENRYMNLTKIGDHFAFELYNGKPTKSFIYQYSIEDEEWRKSELEGNTFNRSD</sequence>
<evidence type="ECO:0000313" key="3">
    <source>
        <dbReference type="Proteomes" id="UP001198402"/>
    </source>
</evidence>
<organism evidence="2 3">
    <name type="scientific">Winogradskyella vincentii</name>
    <dbReference type="NCBI Taxonomy" id="2877122"/>
    <lineage>
        <taxon>Bacteria</taxon>
        <taxon>Pseudomonadati</taxon>
        <taxon>Bacteroidota</taxon>
        <taxon>Flavobacteriia</taxon>
        <taxon>Flavobacteriales</taxon>
        <taxon>Flavobacteriaceae</taxon>
        <taxon>Winogradskyella</taxon>
    </lineage>
</organism>
<name>A0ABS7XYX2_9FLAO</name>
<keyword evidence="1" id="KW-1133">Transmembrane helix</keyword>
<gene>
    <name evidence="2" type="ORF">LBV24_06435</name>
</gene>
<evidence type="ECO:0000256" key="1">
    <source>
        <dbReference type="SAM" id="Phobius"/>
    </source>
</evidence>
<protein>
    <recommendedName>
        <fullName evidence="4">Tetratricopeptide repeat-containing protein</fullName>
    </recommendedName>
</protein>
<keyword evidence="1" id="KW-0472">Membrane</keyword>
<keyword evidence="1" id="KW-0812">Transmembrane</keyword>
<feature type="transmembrane region" description="Helical" evidence="1">
    <location>
        <begin position="81"/>
        <end position="98"/>
    </location>
</feature>
<evidence type="ECO:0000313" key="2">
    <source>
        <dbReference type="EMBL" id="MCA0152846.1"/>
    </source>
</evidence>
<dbReference type="RefSeq" id="WP_224477775.1">
    <property type="nucleotide sequence ID" value="NZ_JAIUJS010000003.1"/>
</dbReference>
<keyword evidence="3" id="KW-1185">Reference proteome</keyword>
<proteinExistence type="predicted"/>
<reference evidence="3" key="1">
    <citation type="submission" date="2023-07" db="EMBL/GenBank/DDBJ databases">
        <authorList>
            <person name="Yue Y."/>
        </authorList>
    </citation>
    <scope>NUCLEOTIDE SEQUENCE [LARGE SCALE GENOMIC DNA]</scope>
    <source>
        <strain evidence="3">2Y89</strain>
    </source>
</reference>
<dbReference type="EMBL" id="JAIUJS010000003">
    <property type="protein sequence ID" value="MCA0152846.1"/>
    <property type="molecule type" value="Genomic_DNA"/>
</dbReference>
<accession>A0ABS7XYX2</accession>
<evidence type="ECO:0008006" key="4">
    <source>
        <dbReference type="Google" id="ProtNLM"/>
    </source>
</evidence>
<feature type="transmembrane region" description="Helical" evidence="1">
    <location>
        <begin position="44"/>
        <end position="65"/>
    </location>
</feature>
<comment type="caution">
    <text evidence="2">The sequence shown here is derived from an EMBL/GenBank/DDBJ whole genome shotgun (WGS) entry which is preliminary data.</text>
</comment>
<dbReference type="Proteomes" id="UP001198402">
    <property type="component" value="Unassembled WGS sequence"/>
</dbReference>
<feature type="transmembrane region" description="Helical" evidence="1">
    <location>
        <begin position="12"/>
        <end position="32"/>
    </location>
</feature>